<dbReference type="InterPro" id="IPR045865">
    <property type="entry name" value="ACT-like_dom_sf"/>
</dbReference>
<dbReference type="FunFam" id="3.30.70.260:FF:000008">
    <property type="entry name" value="D-3-phosphoglycerate dehydrogenase, chloroplastic"/>
    <property type="match status" value="1"/>
</dbReference>
<dbReference type="Pfam" id="PF03315">
    <property type="entry name" value="SDH_beta"/>
    <property type="match status" value="1"/>
</dbReference>
<dbReference type="eggNOG" id="COG1760">
    <property type="taxonomic scope" value="Bacteria"/>
</dbReference>
<dbReference type="CDD" id="cd04903">
    <property type="entry name" value="ACT_LSD"/>
    <property type="match status" value="1"/>
</dbReference>
<evidence type="ECO:0000256" key="5">
    <source>
        <dbReference type="ARBA" id="ARBA00022485"/>
    </source>
</evidence>
<evidence type="ECO:0000259" key="13">
    <source>
        <dbReference type="PROSITE" id="PS51671"/>
    </source>
</evidence>
<evidence type="ECO:0000256" key="12">
    <source>
        <dbReference type="RuleBase" id="RU366059"/>
    </source>
</evidence>
<keyword evidence="7 11" id="KW-0408">Iron</keyword>
<evidence type="ECO:0000256" key="8">
    <source>
        <dbReference type="ARBA" id="ARBA00023014"/>
    </source>
</evidence>
<sequence>MRYNSIFDIIGPIMVGPSSSHTAGAARIGKTARDIFGRQPAKAEITLYGSFARTYRGHGTDIAIVGGILNLNADDENIVNSFNLAQKLGVDIQLKVVPEEPDHPNTARIKLTDEKGSLEIVGISLGGGKITITEIEGFKISLSGESPTLLVFHRDRFGAIAAVAKVLANNEINIGHMEVARKSKGDLALMVIETDQDLSVDIIGEVEQIDLVYKVALINP</sequence>
<dbReference type="Gene3D" id="3.30.1330.90">
    <property type="entry name" value="D-3-phosphoglycerate dehydrogenase, domain 3"/>
    <property type="match status" value="1"/>
</dbReference>
<feature type="domain" description="ACT" evidence="13">
    <location>
        <begin position="148"/>
        <end position="220"/>
    </location>
</feature>
<evidence type="ECO:0000256" key="4">
    <source>
        <dbReference type="ARBA" id="ARBA00022432"/>
    </source>
</evidence>
<dbReference type="GO" id="GO:0006094">
    <property type="term" value="P:gluconeogenesis"/>
    <property type="evidence" value="ECO:0007669"/>
    <property type="project" value="UniProtKB-UniRule"/>
</dbReference>
<keyword evidence="6 11" id="KW-0479">Metal-binding</keyword>
<name>F6B8V5_DESCC</name>
<dbReference type="RefSeq" id="WP_003545103.1">
    <property type="nucleotide sequence ID" value="NC_015565.1"/>
</dbReference>
<dbReference type="KEGG" id="dca:Desca_1957"/>
<protein>
    <recommendedName>
        <fullName evidence="11">L-serine deaminase</fullName>
    </recommendedName>
</protein>
<evidence type="ECO:0000313" key="15">
    <source>
        <dbReference type="Proteomes" id="UP000009226"/>
    </source>
</evidence>
<evidence type="ECO:0000256" key="7">
    <source>
        <dbReference type="ARBA" id="ARBA00023004"/>
    </source>
</evidence>
<dbReference type="PIRSF" id="PIRSF036692">
    <property type="entry name" value="SDH_B"/>
    <property type="match status" value="1"/>
</dbReference>
<comment type="cofactor">
    <cofactor evidence="1 12">
        <name>[4Fe-4S] cluster</name>
        <dbReference type="ChEBI" id="CHEBI:49883"/>
    </cofactor>
</comment>
<proteinExistence type="inferred from homology"/>
<organism evidence="14 15">
    <name type="scientific">Desulfotomaculum nigrificans (strain DSM 14880 / VKM B-2319 / CO-1-SRB)</name>
    <name type="common">Desulfotomaculum carboxydivorans</name>
    <dbReference type="NCBI Taxonomy" id="868595"/>
    <lineage>
        <taxon>Bacteria</taxon>
        <taxon>Bacillati</taxon>
        <taxon>Bacillota</taxon>
        <taxon>Clostridia</taxon>
        <taxon>Eubacteriales</taxon>
        <taxon>Desulfotomaculaceae</taxon>
        <taxon>Desulfotomaculum</taxon>
    </lineage>
</organism>
<keyword evidence="15" id="KW-1185">Reference proteome</keyword>
<evidence type="ECO:0000256" key="6">
    <source>
        <dbReference type="ARBA" id="ARBA00022723"/>
    </source>
</evidence>
<dbReference type="AlphaFoldDB" id="F6B8V5"/>
<dbReference type="NCBIfam" id="TIGR00719">
    <property type="entry name" value="sda_beta"/>
    <property type="match status" value="1"/>
</dbReference>
<dbReference type="InterPro" id="IPR004643">
    <property type="entry name" value="Fe-S_L-Ser_bsu"/>
</dbReference>
<dbReference type="HOGENOM" id="CLU_086592_0_0_9"/>
<dbReference type="SUPFAM" id="SSF55021">
    <property type="entry name" value="ACT-like"/>
    <property type="match status" value="1"/>
</dbReference>
<dbReference type="Proteomes" id="UP000009226">
    <property type="component" value="Chromosome"/>
</dbReference>
<dbReference type="STRING" id="868595.Desca_1957"/>
<keyword evidence="4 11" id="KW-0312">Gluconeogenesis</keyword>
<dbReference type="InterPro" id="IPR051318">
    <property type="entry name" value="Fe-S_L-Ser"/>
</dbReference>
<evidence type="ECO:0000313" key="14">
    <source>
        <dbReference type="EMBL" id="AEF94798.1"/>
    </source>
</evidence>
<evidence type="ECO:0000256" key="3">
    <source>
        <dbReference type="ARBA" id="ARBA00008636"/>
    </source>
</evidence>
<keyword evidence="8 11" id="KW-0411">Iron-sulfur</keyword>
<keyword evidence="5 11" id="KW-0004">4Fe-4S</keyword>
<comment type="catalytic activity">
    <reaction evidence="10 11 12">
        <text>L-serine = pyruvate + NH4(+)</text>
        <dbReference type="Rhea" id="RHEA:19169"/>
        <dbReference type="ChEBI" id="CHEBI:15361"/>
        <dbReference type="ChEBI" id="CHEBI:28938"/>
        <dbReference type="ChEBI" id="CHEBI:33384"/>
        <dbReference type="EC" id="4.3.1.17"/>
    </reaction>
</comment>
<dbReference type="GO" id="GO:0046872">
    <property type="term" value="F:metal ion binding"/>
    <property type="evidence" value="ECO:0007669"/>
    <property type="project" value="UniProtKB-UniRule"/>
</dbReference>
<dbReference type="InterPro" id="IPR029009">
    <property type="entry name" value="ASB_dom_sf"/>
</dbReference>
<dbReference type="SUPFAM" id="SSF143548">
    <property type="entry name" value="Serine metabolism enzymes domain"/>
    <property type="match status" value="1"/>
</dbReference>
<gene>
    <name evidence="14" type="ordered locus">Desca_1957</name>
</gene>
<dbReference type="Gene3D" id="3.30.70.260">
    <property type="match status" value="1"/>
</dbReference>
<dbReference type="GO" id="GO:0003941">
    <property type="term" value="F:L-serine ammonia-lyase activity"/>
    <property type="evidence" value="ECO:0007669"/>
    <property type="project" value="UniProtKB-UniRule"/>
</dbReference>
<dbReference type="PANTHER" id="PTHR30182">
    <property type="entry name" value="L-SERINE DEHYDRATASE"/>
    <property type="match status" value="1"/>
</dbReference>
<dbReference type="GO" id="GO:0051539">
    <property type="term" value="F:4 iron, 4 sulfur cluster binding"/>
    <property type="evidence" value="ECO:0007669"/>
    <property type="project" value="UniProtKB-UniRule"/>
</dbReference>
<accession>F6B8V5</accession>
<dbReference type="Pfam" id="PF01842">
    <property type="entry name" value="ACT"/>
    <property type="match status" value="1"/>
</dbReference>
<evidence type="ECO:0000256" key="1">
    <source>
        <dbReference type="ARBA" id="ARBA00001966"/>
    </source>
</evidence>
<dbReference type="EMBL" id="CP002736">
    <property type="protein sequence ID" value="AEF94798.1"/>
    <property type="molecule type" value="Genomic_DNA"/>
</dbReference>
<keyword evidence="9 11" id="KW-0456">Lyase</keyword>
<comment type="similarity">
    <text evidence="3 11 12">Belongs to the iron-sulfur dependent L-serine dehydratase family.</text>
</comment>
<dbReference type="PROSITE" id="PS51671">
    <property type="entry name" value="ACT"/>
    <property type="match status" value="1"/>
</dbReference>
<dbReference type="PANTHER" id="PTHR30182:SF12">
    <property type="entry name" value="L-SERINE DEHYDRATASE, BETA CHAIN-RELATED"/>
    <property type="match status" value="1"/>
</dbReference>
<evidence type="ECO:0000256" key="9">
    <source>
        <dbReference type="ARBA" id="ARBA00023239"/>
    </source>
</evidence>
<evidence type="ECO:0000256" key="2">
    <source>
        <dbReference type="ARBA" id="ARBA00004742"/>
    </source>
</evidence>
<evidence type="ECO:0000256" key="11">
    <source>
        <dbReference type="PIRNR" id="PIRNR036692"/>
    </source>
</evidence>
<reference evidence="14" key="1">
    <citation type="submission" date="2011-05" db="EMBL/GenBank/DDBJ databases">
        <title>Complete sequence of Desulfotomaculum carboxydivorans CO-1-SRB.</title>
        <authorList>
            <consortium name="US DOE Joint Genome Institute"/>
            <person name="Lucas S."/>
            <person name="Han J."/>
            <person name="Lapidus A."/>
            <person name="Cheng J.-F."/>
            <person name="Goodwin L."/>
            <person name="Pitluck S."/>
            <person name="Peters L."/>
            <person name="Mikhailova N."/>
            <person name="Lu M."/>
            <person name="Han C."/>
            <person name="Tapia R."/>
            <person name="Land M."/>
            <person name="Hauser L."/>
            <person name="Kyrpides N."/>
            <person name="Ivanova N."/>
            <person name="Pagani I."/>
            <person name="Stams A."/>
            <person name="Plugge C."/>
            <person name="Muyzer G."/>
            <person name="Kuever J."/>
            <person name="Parshina S."/>
            <person name="Ivanova A."/>
            <person name="Nazina T."/>
            <person name="Woyke T."/>
        </authorList>
    </citation>
    <scope>NUCLEOTIDE SEQUENCE [LARGE SCALE GENOMIC DNA]</scope>
    <source>
        <strain evidence="14">CO-1-SRB</strain>
    </source>
</reference>
<comment type="pathway">
    <text evidence="2 11">Carbohydrate biosynthesis; gluconeogenesis.</text>
</comment>
<evidence type="ECO:0000256" key="10">
    <source>
        <dbReference type="ARBA" id="ARBA00049406"/>
    </source>
</evidence>
<dbReference type="InterPro" id="IPR005131">
    <property type="entry name" value="Ser_deHydtase_bsu"/>
</dbReference>
<dbReference type="InterPro" id="IPR002912">
    <property type="entry name" value="ACT_dom"/>
</dbReference>
<dbReference type="UniPathway" id="UPA00138"/>